<keyword evidence="2" id="KW-1185">Reference proteome</keyword>
<evidence type="ECO:0000313" key="1">
    <source>
        <dbReference type="EMBL" id="RGR74138.1"/>
    </source>
</evidence>
<gene>
    <name evidence="1" type="ORF">DWY25_08665</name>
</gene>
<dbReference type="GeneID" id="83015474"/>
<sequence>MIKAEFGMIDEIDPKKDYSAYEPQNYHCIAIDDDLYLNDWWPKLLLMQTYFHSLDHPSQALARHGVTLIPPQSLPAFQEIVLSDRRINQGDQLVDLALKIQAAIDSQKFMIHYGV</sequence>
<organism evidence="1 2">
    <name type="scientific">Holdemania filiformis</name>
    <dbReference type="NCBI Taxonomy" id="61171"/>
    <lineage>
        <taxon>Bacteria</taxon>
        <taxon>Bacillati</taxon>
        <taxon>Bacillota</taxon>
        <taxon>Erysipelotrichia</taxon>
        <taxon>Erysipelotrichales</taxon>
        <taxon>Erysipelotrichaceae</taxon>
        <taxon>Holdemania</taxon>
    </lineage>
</organism>
<comment type="caution">
    <text evidence="1">The sequence shown here is derived from an EMBL/GenBank/DDBJ whole genome shotgun (WGS) entry which is preliminary data.</text>
</comment>
<dbReference type="AlphaFoldDB" id="A0A412G138"/>
<dbReference type="Proteomes" id="UP000284178">
    <property type="component" value="Unassembled WGS sequence"/>
</dbReference>
<name>A0A412G138_9FIRM</name>
<reference evidence="1 2" key="1">
    <citation type="submission" date="2018-08" db="EMBL/GenBank/DDBJ databases">
        <title>A genome reference for cultivated species of the human gut microbiota.</title>
        <authorList>
            <person name="Zou Y."/>
            <person name="Xue W."/>
            <person name="Luo G."/>
        </authorList>
    </citation>
    <scope>NUCLEOTIDE SEQUENCE [LARGE SCALE GENOMIC DNA]</scope>
    <source>
        <strain evidence="1 2">AF24-29</strain>
    </source>
</reference>
<protein>
    <submittedName>
        <fullName evidence="1">Uncharacterized protein</fullName>
    </submittedName>
</protein>
<proteinExistence type="predicted"/>
<dbReference type="RefSeq" id="WP_117894903.1">
    <property type="nucleotide sequence ID" value="NZ_CABJCV010000009.1"/>
</dbReference>
<dbReference type="EMBL" id="QRUP01000009">
    <property type="protein sequence ID" value="RGR74138.1"/>
    <property type="molecule type" value="Genomic_DNA"/>
</dbReference>
<accession>A0A412G138</accession>
<evidence type="ECO:0000313" key="2">
    <source>
        <dbReference type="Proteomes" id="UP000284178"/>
    </source>
</evidence>